<accession>A0AAV9RBY4</accession>
<evidence type="ECO:0000313" key="6">
    <source>
        <dbReference type="Proteomes" id="UP001311232"/>
    </source>
</evidence>
<dbReference type="CDD" id="cd19905">
    <property type="entry name" value="DSRM_ADAD1"/>
    <property type="match status" value="1"/>
</dbReference>
<dbReference type="InterPro" id="IPR002466">
    <property type="entry name" value="A_deamin"/>
</dbReference>
<evidence type="ECO:0008006" key="7">
    <source>
        <dbReference type="Google" id="ProtNLM"/>
    </source>
</evidence>
<dbReference type="AlphaFoldDB" id="A0AAV9RBY4"/>
<dbReference type="Proteomes" id="UP001311232">
    <property type="component" value="Unassembled WGS sequence"/>
</dbReference>
<dbReference type="GO" id="GO:0005737">
    <property type="term" value="C:cytoplasm"/>
    <property type="evidence" value="ECO:0007669"/>
    <property type="project" value="TreeGrafter"/>
</dbReference>
<feature type="domain" description="DRBM" evidence="3">
    <location>
        <begin position="111"/>
        <end position="179"/>
    </location>
</feature>
<comment type="caution">
    <text evidence="5">The sequence shown here is derived from an EMBL/GenBank/DDBJ whole genome shotgun (WGS) entry which is preliminary data.</text>
</comment>
<dbReference type="PROSITE" id="PS50137">
    <property type="entry name" value="DS_RBD"/>
    <property type="match status" value="1"/>
</dbReference>
<keyword evidence="6" id="KW-1185">Reference proteome</keyword>
<dbReference type="Gene3D" id="3.30.160.20">
    <property type="match status" value="1"/>
</dbReference>
<sequence length="594" mass="65284">MTEASRVSLAVVPVPEDSDAITSPVVFRNPNRMFSGSGSFRGFRGASFARMLNLPPTSGLRESNKHKSTFNGPWERDSVRQGTKSFRPGPSGKSKVSPKVLVEKYKNGETNALSLLHQLAHVLQLHLEIKETVTAGNITGFYFAFAVVIDGVQHRTGMGVTKKEARLNAAKCALEEFLPHLGCLKSDLPRASDVPPPLPVKEEPSISDSYPCRAFYERKSSVNLQIPHAVKDQLSKLINRHQEFSSCGDTTAAFIVKTSSGCEVVALGTGNFNSKECVSSNGRVVHDSHAVVTARRSLMRYLYRHLLMYFSKNANLTEKSVFTPSANSNLLSLKSGITLHLYVNQLPKGAAQIPTKLRLNPFSITTLQVNSEISLHLSVEGKVLSVFSSTFDNSASEMVSMSTTDKITQWQVLGYQGALLSHFIEPVYVQSILVGDSGCTEIRGMEMSVNQRVEGITSQLPMFYCMMRPHISLVPSVVTSNTGSSQLTCGINWSEGDSSVEVVDGLEGKTIEESPFKSGPALASRLCKAAMLHRFRLVAKEAQRQDLVTTSCYRELKMMAKPYQEAKHVLRAYLCQQGFGSWLEKRPDNGNFSA</sequence>
<evidence type="ECO:0000256" key="1">
    <source>
        <dbReference type="PROSITE-ProRule" id="PRU00266"/>
    </source>
</evidence>
<dbReference type="Pfam" id="PF00035">
    <property type="entry name" value="dsrm"/>
    <property type="match status" value="1"/>
</dbReference>
<evidence type="ECO:0000256" key="2">
    <source>
        <dbReference type="SAM" id="MobiDB-lite"/>
    </source>
</evidence>
<gene>
    <name evidence="5" type="ORF">CRENBAI_019283</name>
</gene>
<dbReference type="Pfam" id="PF02137">
    <property type="entry name" value="A_deamin"/>
    <property type="match status" value="1"/>
</dbReference>
<feature type="domain" description="A to I editase" evidence="4">
    <location>
        <begin position="266"/>
        <end position="592"/>
    </location>
</feature>
<feature type="region of interest" description="Disordered" evidence="2">
    <location>
        <begin position="57"/>
        <end position="97"/>
    </location>
</feature>
<dbReference type="GO" id="GO:0006382">
    <property type="term" value="P:adenosine to inosine editing"/>
    <property type="evidence" value="ECO:0007669"/>
    <property type="project" value="TreeGrafter"/>
</dbReference>
<protein>
    <recommendedName>
        <fullName evidence="7">Adenosine deaminase domain-containing protein 1</fullName>
    </recommendedName>
</protein>
<dbReference type="GO" id="GO:0003726">
    <property type="term" value="F:double-stranded RNA adenosine deaminase activity"/>
    <property type="evidence" value="ECO:0007669"/>
    <property type="project" value="TreeGrafter"/>
</dbReference>
<dbReference type="InterPro" id="IPR014720">
    <property type="entry name" value="dsRBD_dom"/>
</dbReference>
<evidence type="ECO:0000313" key="5">
    <source>
        <dbReference type="EMBL" id="KAK5606537.1"/>
    </source>
</evidence>
<dbReference type="SUPFAM" id="SSF54768">
    <property type="entry name" value="dsRNA-binding domain-like"/>
    <property type="match status" value="1"/>
</dbReference>
<name>A0AAV9RBY4_9TELE</name>
<evidence type="ECO:0000259" key="4">
    <source>
        <dbReference type="PROSITE" id="PS50141"/>
    </source>
</evidence>
<proteinExistence type="predicted"/>
<evidence type="ECO:0000259" key="3">
    <source>
        <dbReference type="PROSITE" id="PS50137"/>
    </source>
</evidence>
<dbReference type="GO" id="GO:0006396">
    <property type="term" value="P:RNA processing"/>
    <property type="evidence" value="ECO:0007669"/>
    <property type="project" value="InterPro"/>
</dbReference>
<dbReference type="GO" id="GO:0008251">
    <property type="term" value="F:tRNA-specific adenosine deaminase activity"/>
    <property type="evidence" value="ECO:0007669"/>
    <property type="project" value="TreeGrafter"/>
</dbReference>
<reference evidence="5 6" key="1">
    <citation type="submission" date="2021-06" db="EMBL/GenBank/DDBJ databases">
        <authorList>
            <person name="Palmer J.M."/>
        </authorList>
    </citation>
    <scope>NUCLEOTIDE SEQUENCE [LARGE SCALE GENOMIC DNA]</scope>
    <source>
        <strain evidence="5 6">MEX-2019</strain>
        <tissue evidence="5">Muscle</tissue>
    </source>
</reference>
<dbReference type="GO" id="GO:0005730">
    <property type="term" value="C:nucleolus"/>
    <property type="evidence" value="ECO:0007669"/>
    <property type="project" value="TreeGrafter"/>
</dbReference>
<dbReference type="PANTHER" id="PTHR10910:SF103">
    <property type="entry name" value="ADENOSINE DEAMINASE DOMAIN-CONTAINING PROTEIN 1"/>
    <property type="match status" value="1"/>
</dbReference>
<dbReference type="PROSITE" id="PS50141">
    <property type="entry name" value="A_DEAMIN_EDITASE"/>
    <property type="match status" value="1"/>
</dbReference>
<dbReference type="GO" id="GO:0003725">
    <property type="term" value="F:double-stranded RNA binding"/>
    <property type="evidence" value="ECO:0007669"/>
    <property type="project" value="TreeGrafter"/>
</dbReference>
<dbReference type="SMART" id="SM00552">
    <property type="entry name" value="ADEAMc"/>
    <property type="match status" value="1"/>
</dbReference>
<organism evidence="5 6">
    <name type="scientific">Crenichthys baileyi</name>
    <name type="common">White River springfish</name>
    <dbReference type="NCBI Taxonomy" id="28760"/>
    <lineage>
        <taxon>Eukaryota</taxon>
        <taxon>Metazoa</taxon>
        <taxon>Chordata</taxon>
        <taxon>Craniata</taxon>
        <taxon>Vertebrata</taxon>
        <taxon>Euteleostomi</taxon>
        <taxon>Actinopterygii</taxon>
        <taxon>Neopterygii</taxon>
        <taxon>Teleostei</taxon>
        <taxon>Neoteleostei</taxon>
        <taxon>Acanthomorphata</taxon>
        <taxon>Ovalentaria</taxon>
        <taxon>Atherinomorphae</taxon>
        <taxon>Cyprinodontiformes</taxon>
        <taxon>Goodeidae</taxon>
        <taxon>Crenichthys</taxon>
    </lineage>
</organism>
<keyword evidence="1" id="KW-0694">RNA-binding</keyword>
<dbReference type="EMBL" id="JAHHUM010002065">
    <property type="protein sequence ID" value="KAK5606537.1"/>
    <property type="molecule type" value="Genomic_DNA"/>
</dbReference>
<dbReference type="InterPro" id="IPR044455">
    <property type="entry name" value="ADAD1_DSRM"/>
</dbReference>
<dbReference type="PANTHER" id="PTHR10910">
    <property type="entry name" value="EUKARYOTE SPECIFIC DSRNA BINDING PROTEIN"/>
    <property type="match status" value="1"/>
</dbReference>